<dbReference type="EMBL" id="JAPDOD010000002">
    <property type="protein sequence ID" value="MDA0159346.1"/>
    <property type="molecule type" value="Genomic_DNA"/>
</dbReference>
<evidence type="ECO:0000256" key="4">
    <source>
        <dbReference type="ARBA" id="ARBA00022827"/>
    </source>
</evidence>
<keyword evidence="3" id="KW-0545">Nucleotide biosynthesis</keyword>
<dbReference type="PROSITE" id="PS51331">
    <property type="entry name" value="THYX"/>
    <property type="match status" value="2"/>
</dbReference>
<dbReference type="Pfam" id="PF02511">
    <property type="entry name" value="Thy1"/>
    <property type="match status" value="2"/>
</dbReference>
<dbReference type="GO" id="GO:0070402">
    <property type="term" value="F:NADPH binding"/>
    <property type="evidence" value="ECO:0007669"/>
    <property type="project" value="TreeGrafter"/>
</dbReference>
<evidence type="ECO:0000256" key="1">
    <source>
        <dbReference type="ARBA" id="ARBA00022603"/>
    </source>
</evidence>
<dbReference type="GO" id="GO:0006231">
    <property type="term" value="P:dTMP biosynthetic process"/>
    <property type="evidence" value="ECO:0007669"/>
    <property type="project" value="InterPro"/>
</dbReference>
<dbReference type="InterPro" id="IPR003669">
    <property type="entry name" value="Thymidylate_synthase_ThyX"/>
</dbReference>
<dbReference type="GO" id="GO:0050797">
    <property type="term" value="F:thymidylate synthase (FAD) activity"/>
    <property type="evidence" value="ECO:0007669"/>
    <property type="project" value="UniProtKB-EC"/>
</dbReference>
<sequence>MEEFTAPERARLAPHFSNVDGPVFALVDLPETVKGAMFARYSRYPGTLRRLFLDEFADSLPQREAHAADDVEGGRAAELFERIFVGYGDDSVAQLGGAHIAVEWCSNVLTKLLQRPRLASYLEQSTRYIAYDAPMPGGGYRYHRDAELGPEYVASMDALFAAYSEALPRVSAWVDETFPTTPGESEAVRRRAVKAKALDLLRGLLPAASLSHMGIYASGQAYEQLIMHLLAHPLPEARVCGQRMLEAVKAVIPSFVSRIERPGRGDVWIDYLSERRAAERRWAERLGLDRDEAGEARSSVELVHVDGDENRLLAALLFEAAGTPEASALSAVEHLSDDERARMLADLVGERSNRRHRPGRGFEALRYRFEIVSDYGAFRDLQRHRMLTVQWQPLTPDLGAEIPEEVADAGCGELYERALERSRAEYERLREAGHQEAAPYALCLGYRIRYVLDLNAREAMHLTELRSAREGHASYRAVAQAMHTAIEQRHPAVAATMRYVDHSSEPRLERILAEIRGESRRASLTA</sequence>
<dbReference type="PANTHER" id="PTHR34934:SF1">
    <property type="entry name" value="FLAVIN-DEPENDENT THYMIDYLATE SYNTHASE"/>
    <property type="match status" value="1"/>
</dbReference>
<keyword evidence="6" id="KW-1185">Reference proteome</keyword>
<dbReference type="GO" id="GO:0032259">
    <property type="term" value="P:methylation"/>
    <property type="evidence" value="ECO:0007669"/>
    <property type="project" value="UniProtKB-KW"/>
</dbReference>
<keyword evidence="4" id="KW-0274">FAD</keyword>
<comment type="caution">
    <text evidence="5">The sequence shown here is derived from an EMBL/GenBank/DDBJ whole genome shotgun (WGS) entry which is preliminary data.</text>
</comment>
<dbReference type="PANTHER" id="PTHR34934">
    <property type="entry name" value="FLAVIN-DEPENDENT THYMIDYLATE SYNTHASE"/>
    <property type="match status" value="1"/>
</dbReference>
<reference evidence="5" key="1">
    <citation type="submission" date="2022-10" db="EMBL/GenBank/DDBJ databases">
        <title>The WGS of Solirubrobacter ginsenosidimutans DSM 21036.</title>
        <authorList>
            <person name="Jiang Z."/>
        </authorList>
    </citation>
    <scope>NUCLEOTIDE SEQUENCE</scope>
    <source>
        <strain evidence="5">DSM 21036</strain>
    </source>
</reference>
<dbReference type="AlphaFoldDB" id="A0A9X3S0N3"/>
<dbReference type="EC" id="2.1.1.148" evidence="5"/>
<dbReference type="GO" id="GO:0004799">
    <property type="term" value="F:thymidylate synthase activity"/>
    <property type="evidence" value="ECO:0007669"/>
    <property type="project" value="TreeGrafter"/>
</dbReference>
<keyword evidence="1 5" id="KW-0489">Methyltransferase</keyword>
<evidence type="ECO:0000256" key="3">
    <source>
        <dbReference type="ARBA" id="ARBA00022727"/>
    </source>
</evidence>
<dbReference type="InterPro" id="IPR036098">
    <property type="entry name" value="Thymidylate_synthase_ThyX_sf"/>
</dbReference>
<protein>
    <submittedName>
        <fullName evidence="5">FAD-dependent thymidylate synthase</fullName>
        <ecNumber evidence="5">2.1.1.148</ecNumber>
    </submittedName>
</protein>
<dbReference type="GO" id="GO:0050660">
    <property type="term" value="F:flavin adenine dinucleotide binding"/>
    <property type="evidence" value="ECO:0007669"/>
    <property type="project" value="InterPro"/>
</dbReference>
<evidence type="ECO:0000256" key="2">
    <source>
        <dbReference type="ARBA" id="ARBA00022630"/>
    </source>
</evidence>
<dbReference type="SUPFAM" id="SSF69796">
    <property type="entry name" value="Thymidylate synthase-complementing protein Thy1"/>
    <property type="match status" value="2"/>
</dbReference>
<dbReference type="Gene3D" id="3.30.1360.170">
    <property type="match status" value="2"/>
</dbReference>
<dbReference type="Proteomes" id="UP001149140">
    <property type="component" value="Unassembled WGS sequence"/>
</dbReference>
<evidence type="ECO:0000313" key="5">
    <source>
        <dbReference type="EMBL" id="MDA0159346.1"/>
    </source>
</evidence>
<accession>A0A9X3S0N3</accession>
<dbReference type="CDD" id="cd20175">
    <property type="entry name" value="ThyX"/>
    <property type="match status" value="1"/>
</dbReference>
<dbReference type="RefSeq" id="WP_270038025.1">
    <property type="nucleotide sequence ID" value="NZ_JAPDOD010000002.1"/>
</dbReference>
<keyword evidence="5" id="KW-0808">Transferase</keyword>
<evidence type="ECO:0000313" key="6">
    <source>
        <dbReference type="Proteomes" id="UP001149140"/>
    </source>
</evidence>
<organism evidence="5 6">
    <name type="scientific">Solirubrobacter ginsenosidimutans</name>
    <dbReference type="NCBI Taxonomy" id="490573"/>
    <lineage>
        <taxon>Bacteria</taxon>
        <taxon>Bacillati</taxon>
        <taxon>Actinomycetota</taxon>
        <taxon>Thermoleophilia</taxon>
        <taxon>Solirubrobacterales</taxon>
        <taxon>Solirubrobacteraceae</taxon>
        <taxon>Solirubrobacter</taxon>
    </lineage>
</organism>
<keyword evidence="2" id="KW-0285">Flavoprotein</keyword>
<name>A0A9X3S0N3_9ACTN</name>
<gene>
    <name evidence="5" type="ORF">OM076_03630</name>
</gene>
<proteinExistence type="predicted"/>